<dbReference type="GO" id="GO:0030170">
    <property type="term" value="F:pyridoxal phosphate binding"/>
    <property type="evidence" value="ECO:0007669"/>
    <property type="project" value="InterPro"/>
</dbReference>
<dbReference type="InterPro" id="IPR015421">
    <property type="entry name" value="PyrdxlP-dep_Trfase_major"/>
</dbReference>
<proteinExistence type="inferred from homology"/>
<evidence type="ECO:0000256" key="2">
    <source>
        <dbReference type="ARBA" id="ARBA00022898"/>
    </source>
</evidence>
<dbReference type="PANTHER" id="PTHR45688">
    <property type="match status" value="1"/>
</dbReference>
<dbReference type="PROSITE" id="PS00600">
    <property type="entry name" value="AA_TRANSFER_CLASS_3"/>
    <property type="match status" value="1"/>
</dbReference>
<accession>A0A6H9Z9X4</accession>
<dbReference type="PIRSF" id="PIRSF000521">
    <property type="entry name" value="Transaminase_4ab_Lys_Orn"/>
    <property type="match status" value="1"/>
</dbReference>
<dbReference type="Gene3D" id="3.40.640.10">
    <property type="entry name" value="Type I PLP-dependent aspartate aminotransferase-like (Major domain)"/>
    <property type="match status" value="1"/>
</dbReference>
<dbReference type="Pfam" id="PF00202">
    <property type="entry name" value="Aminotran_3"/>
    <property type="match status" value="1"/>
</dbReference>
<dbReference type="EMBL" id="WBMT01000003">
    <property type="protein sequence ID" value="KAB2350904.1"/>
    <property type="molecule type" value="Genomic_DNA"/>
</dbReference>
<dbReference type="Gene3D" id="3.90.1150.10">
    <property type="entry name" value="Aspartate Aminotransferase, domain 1"/>
    <property type="match status" value="1"/>
</dbReference>
<dbReference type="SUPFAM" id="SSF53383">
    <property type="entry name" value="PLP-dependent transferases"/>
    <property type="match status" value="1"/>
</dbReference>
<keyword evidence="5" id="KW-1185">Reference proteome</keyword>
<reference evidence="4 5" key="1">
    <citation type="submission" date="2019-09" db="EMBL/GenBank/DDBJ databases">
        <title>Actinomadura physcomitrii sp. nov., a novel actinomycete isolated from moss [Physcomitrium sphaericum (Ludw) Fuernr].</title>
        <authorList>
            <person name="Zhuang X."/>
            <person name="Liu C."/>
        </authorList>
    </citation>
    <scope>NUCLEOTIDE SEQUENCE [LARGE SCALE GENOMIC DNA]</scope>
    <source>
        <strain evidence="4 5">HMC1</strain>
    </source>
</reference>
<evidence type="ECO:0000313" key="4">
    <source>
        <dbReference type="EMBL" id="KAB2350904.1"/>
    </source>
</evidence>
<keyword evidence="4" id="KW-0032">Aminotransferase</keyword>
<dbReference type="InterPro" id="IPR005814">
    <property type="entry name" value="Aminotrans_3"/>
</dbReference>
<dbReference type="InterPro" id="IPR049704">
    <property type="entry name" value="Aminotrans_3_PPA_site"/>
</dbReference>
<evidence type="ECO:0000313" key="5">
    <source>
        <dbReference type="Proteomes" id="UP000468735"/>
    </source>
</evidence>
<keyword evidence="2 3" id="KW-0663">Pyridoxal phosphate</keyword>
<evidence type="ECO:0000256" key="3">
    <source>
        <dbReference type="RuleBase" id="RU003560"/>
    </source>
</evidence>
<dbReference type="CDD" id="cd00610">
    <property type="entry name" value="OAT_like"/>
    <property type="match status" value="1"/>
</dbReference>
<comment type="caution">
    <text evidence="4">The sequence shown here is derived from an EMBL/GenBank/DDBJ whole genome shotgun (WGS) entry which is preliminary data.</text>
</comment>
<dbReference type="RefSeq" id="WP_151559302.1">
    <property type="nucleotide sequence ID" value="NZ_WBMT01000003.1"/>
</dbReference>
<evidence type="ECO:0000256" key="1">
    <source>
        <dbReference type="ARBA" id="ARBA00008954"/>
    </source>
</evidence>
<dbReference type="InterPro" id="IPR015422">
    <property type="entry name" value="PyrdxlP-dep_Trfase_small"/>
</dbReference>
<gene>
    <name evidence="4" type="ORF">F8566_08075</name>
</gene>
<dbReference type="AlphaFoldDB" id="A0A6H9Z9X4"/>
<dbReference type="OrthoDB" id="3699548at2"/>
<dbReference type="PANTHER" id="PTHR45688:SF13">
    <property type="entry name" value="ALANINE--GLYOXYLATE AMINOTRANSFERASE 2-LIKE"/>
    <property type="match status" value="1"/>
</dbReference>
<comment type="similarity">
    <text evidence="1 3">Belongs to the class-III pyridoxal-phosphate-dependent aminotransferase family.</text>
</comment>
<keyword evidence="4" id="KW-0808">Transferase</keyword>
<organism evidence="4 5">
    <name type="scientific">Actinomadura rudentiformis</name>
    <dbReference type="NCBI Taxonomy" id="359158"/>
    <lineage>
        <taxon>Bacteria</taxon>
        <taxon>Bacillati</taxon>
        <taxon>Actinomycetota</taxon>
        <taxon>Actinomycetes</taxon>
        <taxon>Streptosporangiales</taxon>
        <taxon>Thermomonosporaceae</taxon>
        <taxon>Actinomadura</taxon>
    </lineage>
</organism>
<sequence>MDPRAELLIRYTGGEFWPDLIESASGSWLRTTDGRRILDFTSGQICATIGHNHPRIVAAIERSLDDVVHLNSTMLSPPVLDLAEGLIATLPGGLDRAMFLSTGGEANEAAVRMAKLATGGFEVLALGRSWHGMTAMSQALTFSAGRRGHGPTQPGIFALPAPYSYRCPIKHCSDTCDTTCLEVGFEQYDEQSVGAPAALIAEPVLSAGGILVPPPGYFTRLMELAHERELLFILDEAQTGFGRLGAMYGMELFGVVPDFVTLSKTLGGGLPISAVVTSAEISRTAQERNLLYYTSHQSDPLPAAAALAVLQVVQEEDLPARARERGERFSGHLREMAERHETIGEVRGHGLLWGVELVTDRETREPATELGTAVTRACEQAGLCMNIVRSPAGAGMSACLRIAPPLTVTEDEIDTAAGILDEALTKSASTT</sequence>
<dbReference type="GO" id="GO:0008483">
    <property type="term" value="F:transaminase activity"/>
    <property type="evidence" value="ECO:0007669"/>
    <property type="project" value="UniProtKB-KW"/>
</dbReference>
<dbReference type="Proteomes" id="UP000468735">
    <property type="component" value="Unassembled WGS sequence"/>
</dbReference>
<dbReference type="InterPro" id="IPR015424">
    <property type="entry name" value="PyrdxlP-dep_Trfase"/>
</dbReference>
<protein>
    <submittedName>
        <fullName evidence="4">Aspartate aminotransferase family protein</fullName>
    </submittedName>
</protein>
<name>A0A6H9Z9X4_9ACTN</name>